<name>A0A7X4HQE1_9LACO</name>
<evidence type="ECO:0000313" key="8">
    <source>
        <dbReference type="EMBL" id="MDT9610190.1"/>
    </source>
</evidence>
<feature type="compositionally biased region" description="Polar residues" evidence="5">
    <location>
        <begin position="139"/>
        <end position="170"/>
    </location>
</feature>
<dbReference type="Pfam" id="PF17966">
    <property type="entry name" value="Muc_B2"/>
    <property type="match status" value="7"/>
</dbReference>
<evidence type="ECO:0000256" key="3">
    <source>
        <dbReference type="ARBA" id="ARBA00022729"/>
    </source>
</evidence>
<evidence type="ECO:0000256" key="4">
    <source>
        <dbReference type="ARBA" id="ARBA00023088"/>
    </source>
</evidence>
<dbReference type="Pfam" id="PF04650">
    <property type="entry name" value="YSIRK_signal"/>
    <property type="match status" value="1"/>
</dbReference>
<organism evidence="9 10">
    <name type="scientific">Lactobacillus crispatus</name>
    <dbReference type="NCBI Taxonomy" id="47770"/>
    <lineage>
        <taxon>Bacteria</taxon>
        <taxon>Bacillati</taxon>
        <taxon>Bacillota</taxon>
        <taxon>Bacilli</taxon>
        <taxon>Lactobacillales</taxon>
        <taxon>Lactobacillaceae</taxon>
        <taxon>Lactobacillus</taxon>
    </lineage>
</organism>
<proteinExistence type="predicted"/>
<keyword evidence="4" id="KW-0572">Peptidoglycan-anchor</keyword>
<dbReference type="Gene3D" id="2.60.40.4300">
    <property type="match status" value="7"/>
</dbReference>
<feature type="region of interest" description="Disordered" evidence="5">
    <location>
        <begin position="1612"/>
        <end position="1639"/>
    </location>
</feature>
<keyword evidence="6" id="KW-1133">Transmembrane helix</keyword>
<feature type="compositionally biased region" description="Low complexity" evidence="5">
    <location>
        <begin position="55"/>
        <end position="73"/>
    </location>
</feature>
<feature type="compositionally biased region" description="Low complexity" evidence="5">
    <location>
        <begin position="83"/>
        <end position="100"/>
    </location>
</feature>
<dbReference type="InterPro" id="IPR019931">
    <property type="entry name" value="LPXTG_anchor"/>
</dbReference>
<reference evidence="9 10" key="1">
    <citation type="submission" date="2020-01" db="EMBL/GenBank/DDBJ databases">
        <title>Vaginal microbiome of pregnant Indian women: Insights into the genome of dominants Lactobacillus species.</title>
        <authorList>
            <person name="Das B."/>
            <person name="Mehta O."/>
            <person name="Ghosh T.S."/>
            <person name="Kothidar A."/>
            <person name="Gowtham M.R."/>
            <person name="Mitra R."/>
            <person name="Kshetrapal P."/>
            <person name="Wadhwa N."/>
            <person name="Thiruvengadam R."/>
            <person name="Nair G.B."/>
            <person name="Bhatnagar S."/>
            <person name="Pore S."/>
        </authorList>
    </citation>
    <scope>NUCLEOTIDE SEQUENCE [LARGE SCALE GENOMIC DNA]</scope>
    <source>
        <strain evidence="9 10">Indica2</strain>
    </source>
</reference>
<comment type="caution">
    <text evidence="9">The sequence shown here is derived from an EMBL/GenBank/DDBJ whole genome shotgun (WGS) entry which is preliminary data.</text>
</comment>
<keyword evidence="1" id="KW-0134">Cell wall</keyword>
<dbReference type="RefSeq" id="WP_160811221.1">
    <property type="nucleotide sequence ID" value="NZ_JASOID010000047.1"/>
</dbReference>
<evidence type="ECO:0000256" key="1">
    <source>
        <dbReference type="ARBA" id="ARBA00022512"/>
    </source>
</evidence>
<protein>
    <submittedName>
        <fullName evidence="9">YSIRK-type signal peptide-containing protein</fullName>
    </submittedName>
</protein>
<dbReference type="Proteomes" id="UP000460132">
    <property type="component" value="Unassembled WGS sequence"/>
</dbReference>
<evidence type="ECO:0000256" key="6">
    <source>
        <dbReference type="SAM" id="Phobius"/>
    </source>
</evidence>
<dbReference type="Pfam" id="PF00746">
    <property type="entry name" value="Gram_pos_anchor"/>
    <property type="match status" value="1"/>
</dbReference>
<dbReference type="InterPro" id="IPR041558">
    <property type="entry name" value="MucBP_2"/>
</dbReference>
<keyword evidence="2" id="KW-0964">Secreted</keyword>
<feature type="region of interest" description="Disordered" evidence="5">
    <location>
        <begin position="3017"/>
        <end position="3045"/>
    </location>
</feature>
<feature type="domain" description="Gram-positive cocci surface proteins LPxTG" evidence="7">
    <location>
        <begin position="3040"/>
        <end position="3075"/>
    </location>
</feature>
<feature type="compositionally biased region" description="Polar residues" evidence="5">
    <location>
        <begin position="101"/>
        <end position="113"/>
    </location>
</feature>
<dbReference type="NCBIfam" id="TIGR01167">
    <property type="entry name" value="LPXTG_anchor"/>
    <property type="match status" value="1"/>
</dbReference>
<reference evidence="8" key="2">
    <citation type="submission" date="2023-08" db="EMBL/GenBank/DDBJ databases">
        <title>Lactobacillus from the Female Urinary Tract.</title>
        <authorList>
            <person name="Stegman N."/>
            <person name="Jackson B."/>
            <person name="Steiling M."/>
            <person name="Sedano C."/>
            <person name="Wolfe A."/>
            <person name="Putonti C."/>
        </authorList>
    </citation>
    <scope>NUCLEOTIDE SEQUENCE</scope>
    <source>
        <strain evidence="8">UMB5661</strain>
    </source>
</reference>
<feature type="compositionally biased region" description="Polar residues" evidence="5">
    <location>
        <begin position="3031"/>
        <end position="3042"/>
    </location>
</feature>
<feature type="transmembrane region" description="Helical" evidence="6">
    <location>
        <begin position="3050"/>
        <end position="3069"/>
    </location>
</feature>
<dbReference type="PROSITE" id="PS50847">
    <property type="entry name" value="GRAM_POS_ANCHORING"/>
    <property type="match status" value="1"/>
</dbReference>
<evidence type="ECO:0000256" key="2">
    <source>
        <dbReference type="ARBA" id="ARBA00022525"/>
    </source>
</evidence>
<evidence type="ECO:0000256" key="5">
    <source>
        <dbReference type="SAM" id="MobiDB-lite"/>
    </source>
</evidence>
<feature type="region of interest" description="Disordered" evidence="5">
    <location>
        <begin position="51"/>
        <end position="170"/>
    </location>
</feature>
<evidence type="ECO:0000259" key="7">
    <source>
        <dbReference type="PROSITE" id="PS50847"/>
    </source>
</evidence>
<dbReference type="Gene3D" id="3.10.20.470">
    <property type="match status" value="2"/>
</dbReference>
<dbReference type="InterPro" id="IPR005877">
    <property type="entry name" value="YSIRK_signal_dom"/>
</dbReference>
<dbReference type="InterPro" id="IPR041495">
    <property type="entry name" value="Mub_B2"/>
</dbReference>
<evidence type="ECO:0000313" key="9">
    <source>
        <dbReference type="EMBL" id="MYN54318.1"/>
    </source>
</evidence>
<keyword evidence="6" id="KW-0812">Transmembrane</keyword>
<accession>A0A7X4HQE1</accession>
<dbReference type="EMBL" id="JAVTXN010000051">
    <property type="protein sequence ID" value="MDT9610190.1"/>
    <property type="molecule type" value="Genomic_DNA"/>
</dbReference>
<feature type="compositionally biased region" description="Polar residues" evidence="5">
    <location>
        <begin position="2959"/>
        <end position="2970"/>
    </location>
</feature>
<dbReference type="EMBL" id="WWFF01000012">
    <property type="protein sequence ID" value="MYN54318.1"/>
    <property type="molecule type" value="Genomic_DNA"/>
</dbReference>
<keyword evidence="6" id="KW-0472">Membrane</keyword>
<dbReference type="Pfam" id="PF17965">
    <property type="entry name" value="MucBP_2"/>
    <property type="match status" value="3"/>
</dbReference>
<dbReference type="Gene3D" id="3.10.20.320">
    <property type="entry name" value="Putative peptidoglycan bound protein (lpxtg motif)"/>
    <property type="match status" value="3"/>
</dbReference>
<feature type="region of interest" description="Disordered" evidence="5">
    <location>
        <begin position="2941"/>
        <end position="3002"/>
    </location>
</feature>
<keyword evidence="3" id="KW-0732">Signal</keyword>
<dbReference type="Proteomes" id="UP001253287">
    <property type="component" value="Unassembled WGS sequence"/>
</dbReference>
<gene>
    <name evidence="9" type="ORF">GTK63_08410</name>
    <name evidence="8" type="ORF">RON39_08695</name>
</gene>
<feature type="region of interest" description="Disordered" evidence="5">
    <location>
        <begin position="1848"/>
        <end position="1869"/>
    </location>
</feature>
<evidence type="ECO:0000313" key="10">
    <source>
        <dbReference type="Proteomes" id="UP000460132"/>
    </source>
</evidence>
<dbReference type="NCBIfam" id="TIGR01168">
    <property type="entry name" value="YSIRK_signal"/>
    <property type="match status" value="1"/>
</dbReference>
<sequence length="3075" mass="336646">MLAKSNRVERLKQTMDQKPTFGFRKLSIGITSVMLGVTFFMAGGHTVFAETSTSQTTENKTITNNQTTNTQSNIVEQSKDPTSTDQTSQTQTNNENQTQNAKVDQSVSATDTISNDKAKSTTSAPDTATEKATLITDPTVATPTNTGDKASTETNTPDSAKQITTSTTNSKVTPKLAVAAKLAVRTPTPATTNSDLAVTDDNGITLAINRNTVGNDGTDGAPININLSGTFQAGEVYSITVPVTTFGIDDSNFNNTIIANRGIISKSDQTVNGQKYSNYKLTVSNDFTTTTGFKLVISDGNNYTGQAAATSSNAIDPAGEVKREISWGYVDPKKGEVKNKSLYFTTIIKDSMHPTFNQVKPSPNKVTQLQTNTNYDFQLNINQTTGLQNDTSYGSNKVNSAVNMGTTITIPVPGDFVIDPDASLRASGLVPDGKTTITQEKAGADIVIKLAAGTGSQNWTGATGYHLVGKFMQPVGPYENKIYTADGNIKIDQKVRTVDGISTISATINQPWSVNLVGPEVTPKQGDLATKVVGNNGSKTIFQKQATNIVNYFGFTNDTPISFTNSLHIQVGFDENLAVTGIKTPDINATLRPGLTSYQYVIEVVDKATQKHRFITASVDAGQVIAAPTGTTIYKADILPNYVEVGATTKMGSDLLKIPDSNSGSTTQNEDPDVFEAYGYISDKLNNMATLPPDTTVSTKVAIRSADFNDNQTATSAVDQKVLGLDSLTAAMQAYGYQNSTMYDPTNPTKSAGTIDMHFDNDSKATTVKVFEPIFYYVLPKYFSFSGGWDAVQYKAKDANTGKVIEPKFETYMVDGRQVVKLDYTGTGFNYNTNADQSHDRLSITIDPDGVAGDYYYDAFVYTKSGMSHYTTKYSDTNLDDQTKAFTKNITNSDIPGSLYKLSYLYGNRFTIKSPVIAYVPNMAQGNEDPKAAVKGTSDTKGDGTMYYYVNVANYDLNVIKDGRLLINVPLSSDNSTSFDFTVDGPVTYDASYDKTFDNSFTFYYANDVQRLPSTKEKGIQPSLDNYVTGDQVKDWSKVKSIIVKFSKDIPAADQIGRFVIKGHDPNFKSDAGKTGYIRVALTGSNFTPFVSTDTGIQIVGKSTIDTRLHYVDANGEDQYIEVPSMAKTYVENKDVMNLADFDPKNIPSTLIPENYELSSSIPSFVITNSDDEAQNAGFGKQVKYYFNGDIVQFELKHKTKSEAKTIQDTTYYEYDDSSSKYQAGGTDDQNTIVVNGQKATPTSYTYSLKRVTDLVTGKATYYVVNTSTNESIAVDESGNFTIPGVKGLPSLSGYTANTADSTLAQTAKNYNINSLFTANPTTDQIVSKRVVHYIPDNQTLTYTMFNETQKKWITTVPIGFLNGKTDDDASGVLEALRKKVHDFLTPNAYKLDQIYYFDTGTGQQNIAYYDDSFNIDTGKLVAPEKFTGDPEKNNVILYVKDPVNYNQQAKVISRIIYYHDADQNDETLNYLPINPLPEKDYPDTILQSVYYKRFEVTDAITSAILGYYKPSQMELVDGSWKPKAGESYIPYDVSDQYSGFEIDTENGNLSKQDAVINYDLSKFGYEGPVDENGNAFLKVAEAVPSVDGKSTIVNVYYHHKLVTIAPDKLPTAGEKVDASDPNSPVYPTNDYDPNAAASQSSVQRIIHHVYANGTKINGVDVSGKAVADLSDTIQTVTFYQDATIDLVTGKITYTGNYRAVKSATTQNGTTTSVPNYGQFTEVTSPSIANYMPVDATVDSANASLGDVLKTVNVAYIADQTHAVITYIDADNDSSTIIADTMRGPHGSEIGYSTADRIKDLVAKGYELVTDGYSDDTSDDKYFDNSKIRTWTVTMRHNKLVIDPDSYHSDGEELTTPGYQGTYPQGVDKNDLNRTVSRTIKFQYADGTTWGGKDLSRQTVVDDQGQELKDIVQTVSYQRQATIDLVKLADPTQAKNAITYGDWHVKTDSNPDFASVDVLPVAGYEASQATVKEKTPTIDPVNGPENGKTQVLLYSPISQSVTVQFVDTNGSVIEPEYTFSGLTGQTVKVVDEFGDPIAPPMGWKLVDPKTEIPTKVSFLKTHLPNIRIKIEHATVHLNYDEPHEANTGTLPDNSIRPFPAGVDHDDLNQTVTRTIRVHMPDGTIKSMDQVLHFTRGATIDEINGNVTYDEWTAVDGTTMVAVKATDIVATPVGYSPMLEAVKLTGVDPNDQDTIVDISYEPNTQNAQLKIVDDDALVDGQPKKLFTTSSSGKFDTNVYFDNLKDELDKLTNENYQVDMSGLPRNSTYQADDNNNNFVIHVKHKTAPATGYRDIREKISYVYVDKNGVEHTIHSDYITDAANRVVFIQNGTLDLVTDTYTWQHDWTSTTGKFVRITSPEIQGYVVQPGMEAVPAQEVAIDGENGDKISVVNDQLGGKIAQTNTDPYVQAWVISYKIYYNAAPQATKVTYVDDDEQDKEISSNKITGHTFDTVATGIVNPDPTKYDLVDSDNLPDEIVFSTTGYPEITVHLKHKHTQVNRSVTYDRTINFVDETGKQMADPEKQTLTFNQTGDKDLATGTIKWVPVDSQSFEKVAAKNIAGYTSDKQAISAETVMPSDGDFSENHSEKLTITYKADPQTVKVVYVDDDNNGSQIGNTQTVSGVTDETVSTNISNPDSTKYEIVDGDKLPETVTLKPDDETVIKVHIKHKLADTNRTLKTTRTIVYVNEQGKQMADPVNQTLIFTQTGKKDLVTGEITWDPDYTQSLTWKAVTSPQIAGYTPDLTKVDEQTETVKDADFTKGHDQMVVVTYSANDQSTNVVYVDDDNHGATIDSGTITGKTDQTVPTNVVNPDDTKYELVLGYETEITFGPDKHPEVIVHVRHKKENVTRTKDVTLTVTFELPDGTQVKKTATINFIQNGVKDLATGETTWQGDYQASSKFATITAPEVPGYHPTSTAGGQVITVNTNNWDKDLDLNQVITYEADPSNQPDIPITPSEPVSPENQTDQNTPSQKPEPTTPATPDDKPAKPTTNDKPNKGKPHVQGFEEHGHQATLVTQPHGEAQGHARRVVQPNVEQQAQGQLPQTGEKETQAGLLGLALVGLSSLLALLGVKKKEDK</sequence>